<gene>
    <name evidence="1" type="ORF">SDC9_210231</name>
</gene>
<proteinExistence type="predicted"/>
<dbReference type="EMBL" id="VSSQ01140560">
    <property type="protein sequence ID" value="MPN62482.1"/>
    <property type="molecule type" value="Genomic_DNA"/>
</dbReference>
<evidence type="ECO:0000313" key="1">
    <source>
        <dbReference type="EMBL" id="MPN62482.1"/>
    </source>
</evidence>
<protein>
    <submittedName>
        <fullName evidence="1">Uncharacterized protein</fullName>
    </submittedName>
</protein>
<organism evidence="1">
    <name type="scientific">bioreactor metagenome</name>
    <dbReference type="NCBI Taxonomy" id="1076179"/>
    <lineage>
        <taxon>unclassified sequences</taxon>
        <taxon>metagenomes</taxon>
        <taxon>ecological metagenomes</taxon>
    </lineage>
</organism>
<reference evidence="1" key="1">
    <citation type="submission" date="2019-08" db="EMBL/GenBank/DDBJ databases">
        <authorList>
            <person name="Kucharzyk K."/>
            <person name="Murdoch R.W."/>
            <person name="Higgins S."/>
            <person name="Loffler F."/>
        </authorList>
    </citation>
    <scope>NUCLEOTIDE SEQUENCE</scope>
</reference>
<sequence>MLMYDLMKSGILGATALHGILNPVITTRMSCPIKTLTVTPLTGWGHIGIGLIFNMLFKAGSTEALMTALFLSVKMKARGNILGVLLPPASIRRLPTDPMQL</sequence>
<dbReference type="AlphaFoldDB" id="A0A645JGY0"/>
<comment type="caution">
    <text evidence="1">The sequence shown here is derived from an EMBL/GenBank/DDBJ whole genome shotgun (WGS) entry which is preliminary data.</text>
</comment>
<name>A0A645JGY0_9ZZZZ</name>
<accession>A0A645JGY0</accession>